<organism evidence="2 3">
    <name type="scientific">Dielma fastidiosa</name>
    <dbReference type="NCBI Taxonomy" id="1034346"/>
    <lineage>
        <taxon>Bacteria</taxon>
        <taxon>Bacillati</taxon>
        <taxon>Bacillota</taxon>
        <taxon>Erysipelotrichia</taxon>
        <taxon>Erysipelotrichales</taxon>
        <taxon>Erysipelotrichaceae</taxon>
        <taxon>Dielma</taxon>
    </lineage>
</organism>
<name>A0A318KJA2_9FIRM</name>
<dbReference type="InterPro" id="IPR052509">
    <property type="entry name" value="Metal_resp_DNA-bind_regulator"/>
</dbReference>
<dbReference type="STRING" id="1034346.GCA_000313565_01806"/>
<dbReference type="EMBL" id="QJKH01000014">
    <property type="protein sequence ID" value="PXX76167.1"/>
    <property type="molecule type" value="Genomic_DNA"/>
</dbReference>
<proteinExistence type="predicted"/>
<evidence type="ECO:0000259" key="1">
    <source>
        <dbReference type="Pfam" id="PF03551"/>
    </source>
</evidence>
<accession>A0A318KJA2</accession>
<protein>
    <submittedName>
        <fullName evidence="2">PadR family transcriptional regulator</fullName>
    </submittedName>
</protein>
<comment type="caution">
    <text evidence="2">The sequence shown here is derived from an EMBL/GenBank/DDBJ whole genome shotgun (WGS) entry which is preliminary data.</text>
</comment>
<dbReference type="RefSeq" id="WP_022938111.1">
    <property type="nucleotide sequence ID" value="NZ_CABKRQ010000004.1"/>
</dbReference>
<evidence type="ECO:0000313" key="2">
    <source>
        <dbReference type="EMBL" id="PXX76167.1"/>
    </source>
</evidence>
<dbReference type="PANTHER" id="PTHR33169">
    <property type="entry name" value="PADR-FAMILY TRANSCRIPTIONAL REGULATOR"/>
    <property type="match status" value="1"/>
</dbReference>
<dbReference type="SUPFAM" id="SSF46785">
    <property type="entry name" value="Winged helix' DNA-binding domain"/>
    <property type="match status" value="1"/>
</dbReference>
<dbReference type="Proteomes" id="UP000247612">
    <property type="component" value="Unassembled WGS sequence"/>
</dbReference>
<dbReference type="InterPro" id="IPR036390">
    <property type="entry name" value="WH_DNA-bd_sf"/>
</dbReference>
<reference evidence="2 3" key="1">
    <citation type="submission" date="2018-05" db="EMBL/GenBank/DDBJ databases">
        <title>Genomic Encyclopedia of Type Strains, Phase IV (KMG-IV): sequencing the most valuable type-strain genomes for metagenomic binning, comparative biology and taxonomic classification.</title>
        <authorList>
            <person name="Goeker M."/>
        </authorList>
    </citation>
    <scope>NUCLEOTIDE SEQUENCE [LARGE SCALE GENOMIC DNA]</scope>
    <source>
        <strain evidence="2 3">JC118</strain>
    </source>
</reference>
<dbReference type="PANTHER" id="PTHR33169:SF13">
    <property type="entry name" value="PADR-FAMILY TRANSCRIPTIONAL REGULATOR"/>
    <property type="match status" value="1"/>
</dbReference>
<dbReference type="AlphaFoldDB" id="A0A318KJA2"/>
<dbReference type="InterPro" id="IPR005149">
    <property type="entry name" value="Tscrpt_reg_PadR_N"/>
</dbReference>
<feature type="domain" description="Transcription regulator PadR N-terminal" evidence="1">
    <location>
        <begin position="76"/>
        <end position="141"/>
    </location>
</feature>
<gene>
    <name evidence="2" type="ORF">DES51_11421</name>
</gene>
<sequence length="159" mass="18437">MKKRIVSPVLVYVMLLFSFYKANIPNDNLISLTLSNIDITIELGNNEYRYWMEVMLTMARERFQTLTEQMFYILLCLREECCGTDIMAKVKQLSDGRVMVGPGTLYNLLENFVLADLIVETKVEGRKRSYIITEAGQQALADEVQRLKCLIHDYQKPII</sequence>
<dbReference type="Pfam" id="PF03551">
    <property type="entry name" value="PadR"/>
    <property type="match status" value="1"/>
</dbReference>
<keyword evidence="3" id="KW-1185">Reference proteome</keyword>
<dbReference type="Gene3D" id="1.10.10.10">
    <property type="entry name" value="Winged helix-like DNA-binding domain superfamily/Winged helix DNA-binding domain"/>
    <property type="match status" value="1"/>
</dbReference>
<evidence type="ECO:0000313" key="3">
    <source>
        <dbReference type="Proteomes" id="UP000247612"/>
    </source>
</evidence>
<dbReference type="InterPro" id="IPR036388">
    <property type="entry name" value="WH-like_DNA-bd_sf"/>
</dbReference>